<dbReference type="Proteomes" id="UP001595872">
    <property type="component" value="Unassembled WGS sequence"/>
</dbReference>
<accession>A0ABV9U1G1</accession>
<proteinExistence type="predicted"/>
<evidence type="ECO:0000313" key="3">
    <source>
        <dbReference type="Proteomes" id="UP001595872"/>
    </source>
</evidence>
<gene>
    <name evidence="2" type="ORF">ACFPCY_18745</name>
</gene>
<evidence type="ECO:0000256" key="1">
    <source>
        <dbReference type="SAM" id="SignalP"/>
    </source>
</evidence>
<feature type="chain" id="PRO_5045967200" description="Peptidase inhibitor family I36" evidence="1">
    <location>
        <begin position="23"/>
        <end position="120"/>
    </location>
</feature>
<evidence type="ECO:0000313" key="2">
    <source>
        <dbReference type="EMBL" id="MFC4909368.1"/>
    </source>
</evidence>
<reference evidence="3" key="1">
    <citation type="journal article" date="2019" name="Int. J. Syst. Evol. Microbiol.">
        <title>The Global Catalogue of Microorganisms (GCM) 10K type strain sequencing project: providing services to taxonomists for standard genome sequencing and annotation.</title>
        <authorList>
            <consortium name="The Broad Institute Genomics Platform"/>
            <consortium name="The Broad Institute Genome Sequencing Center for Infectious Disease"/>
            <person name="Wu L."/>
            <person name="Ma J."/>
        </authorList>
    </citation>
    <scope>NUCLEOTIDE SEQUENCE [LARGE SCALE GENOMIC DNA]</scope>
    <source>
        <strain evidence="3">KLKA75</strain>
    </source>
</reference>
<dbReference type="RefSeq" id="WP_378256827.1">
    <property type="nucleotide sequence ID" value="NZ_JBHSIT010000005.1"/>
</dbReference>
<name>A0ABV9U1G1_9ACTN</name>
<organism evidence="2 3">
    <name type="scientific">Actinomadura gamaensis</name>
    <dbReference type="NCBI Taxonomy" id="1763541"/>
    <lineage>
        <taxon>Bacteria</taxon>
        <taxon>Bacillati</taxon>
        <taxon>Actinomycetota</taxon>
        <taxon>Actinomycetes</taxon>
        <taxon>Streptosporangiales</taxon>
        <taxon>Thermomonosporaceae</taxon>
        <taxon>Actinomadura</taxon>
    </lineage>
</organism>
<sequence>MRQPRTLLMAVAAATTMTTLFAGGTSTANAADHAPGKPKPTAAALDDDYGCPYGDVCLFTEDGASWRKYYYYGTYNLHHGTGGGLWTMTSRETLTSIFATATGGSNCFPARSPVTSSGTT</sequence>
<protein>
    <recommendedName>
        <fullName evidence="4">Peptidase inhibitor family I36</fullName>
    </recommendedName>
</protein>
<comment type="caution">
    <text evidence="2">The sequence shown here is derived from an EMBL/GenBank/DDBJ whole genome shotgun (WGS) entry which is preliminary data.</text>
</comment>
<dbReference type="EMBL" id="JBHSIT010000005">
    <property type="protein sequence ID" value="MFC4909368.1"/>
    <property type="molecule type" value="Genomic_DNA"/>
</dbReference>
<evidence type="ECO:0008006" key="4">
    <source>
        <dbReference type="Google" id="ProtNLM"/>
    </source>
</evidence>
<keyword evidence="3" id="KW-1185">Reference proteome</keyword>
<feature type="signal peptide" evidence="1">
    <location>
        <begin position="1"/>
        <end position="22"/>
    </location>
</feature>
<keyword evidence="1" id="KW-0732">Signal</keyword>